<keyword evidence="4 6" id="KW-1133">Transmembrane helix</keyword>
<feature type="transmembrane region" description="Helical" evidence="6">
    <location>
        <begin position="71"/>
        <end position="91"/>
    </location>
</feature>
<evidence type="ECO:0000259" key="7">
    <source>
        <dbReference type="Pfam" id="PF00892"/>
    </source>
</evidence>
<feature type="transmembrane region" description="Helical" evidence="6">
    <location>
        <begin position="40"/>
        <end position="59"/>
    </location>
</feature>
<feature type="transmembrane region" description="Helical" evidence="6">
    <location>
        <begin position="152"/>
        <end position="173"/>
    </location>
</feature>
<comment type="subcellular location">
    <subcellularLocation>
        <location evidence="1">Membrane</location>
        <topology evidence="1">Multi-pass membrane protein</topology>
    </subcellularLocation>
</comment>
<protein>
    <submittedName>
        <fullName evidence="8">Aromatic amino acid exporter</fullName>
    </submittedName>
</protein>
<evidence type="ECO:0000256" key="4">
    <source>
        <dbReference type="ARBA" id="ARBA00022989"/>
    </source>
</evidence>
<dbReference type="PANTHER" id="PTHR32322">
    <property type="entry name" value="INNER MEMBRANE TRANSPORTER"/>
    <property type="match status" value="1"/>
</dbReference>
<comment type="similarity">
    <text evidence="2">Belongs to the EamA transporter family.</text>
</comment>
<dbReference type="InterPro" id="IPR000620">
    <property type="entry name" value="EamA_dom"/>
</dbReference>
<keyword evidence="5 6" id="KW-0472">Membrane</keyword>
<feature type="transmembrane region" description="Helical" evidence="6">
    <location>
        <begin position="97"/>
        <end position="118"/>
    </location>
</feature>
<evidence type="ECO:0000313" key="8">
    <source>
        <dbReference type="EMBL" id="EXI80595.1"/>
    </source>
</evidence>
<organism evidence="8 9">
    <name type="scientific">Candidatus Accumulibacter appositus</name>
    <dbReference type="NCBI Taxonomy" id="1454003"/>
    <lineage>
        <taxon>Bacteria</taxon>
        <taxon>Pseudomonadati</taxon>
        <taxon>Pseudomonadota</taxon>
        <taxon>Betaproteobacteria</taxon>
        <taxon>Candidatus Accumulibacter</taxon>
    </lineage>
</organism>
<evidence type="ECO:0000256" key="5">
    <source>
        <dbReference type="ARBA" id="ARBA00023136"/>
    </source>
</evidence>
<proteinExistence type="inferred from homology"/>
<feature type="transmembrane region" description="Helical" evidence="6">
    <location>
        <begin position="217"/>
        <end position="238"/>
    </location>
</feature>
<feature type="transmembrane region" description="Helical" evidence="6">
    <location>
        <begin position="276"/>
        <end position="296"/>
    </location>
</feature>
<evidence type="ECO:0000313" key="9">
    <source>
        <dbReference type="Proteomes" id="UP000021816"/>
    </source>
</evidence>
<sequence>MFARLQHPYLLLALTVLFWSGNMVLGRAIRDQVPPLSLSFWRWAIALALVLPLALPHLRSQWPQLRSSWKAVVILGLLGVGFYNTLAYTALNYTAATNAVLLNSFIPIATIALSWAFLKKHLQAIEWLGVLLSLLGVTIIVCRGEVQTLAHLSLNIGDLWMLAAVFTWALYTIGLQWRPVGVDPMLLLAAFIVVGLLALAPAYAWEISQGKTIDLSASALAGIAYTGVFPAFLGYVFYNRAVGEVGASKASLFIHLMPVFGTILAAIFLAEIPRTFHYLGIALIFAGIYLTTAAPGKLRTP</sequence>
<dbReference type="PATRIC" id="fig|1454003.3.peg.1792"/>
<dbReference type="GO" id="GO:0016020">
    <property type="term" value="C:membrane"/>
    <property type="evidence" value="ECO:0007669"/>
    <property type="project" value="UniProtKB-SubCell"/>
</dbReference>
<dbReference type="STRING" id="1454003.AW10_01738"/>
<dbReference type="SUPFAM" id="SSF103481">
    <property type="entry name" value="Multidrug resistance efflux transporter EmrE"/>
    <property type="match status" value="2"/>
</dbReference>
<evidence type="ECO:0000256" key="3">
    <source>
        <dbReference type="ARBA" id="ARBA00022692"/>
    </source>
</evidence>
<evidence type="ECO:0000256" key="1">
    <source>
        <dbReference type="ARBA" id="ARBA00004141"/>
    </source>
</evidence>
<feature type="transmembrane region" description="Helical" evidence="6">
    <location>
        <begin position="185"/>
        <end position="205"/>
    </location>
</feature>
<name>A0A011PUU7_9PROT</name>
<feature type="transmembrane region" description="Helical" evidence="6">
    <location>
        <begin position="250"/>
        <end position="270"/>
    </location>
</feature>
<comment type="caution">
    <text evidence="8">The sequence shown here is derived from an EMBL/GenBank/DDBJ whole genome shotgun (WGS) entry which is preliminary data.</text>
</comment>
<dbReference type="AlphaFoldDB" id="A0A011PUU7"/>
<accession>A0A011PUU7</accession>
<gene>
    <name evidence="8" type="ORF">AW10_01738</name>
</gene>
<dbReference type="InterPro" id="IPR037185">
    <property type="entry name" value="EmrE-like"/>
</dbReference>
<dbReference type="Pfam" id="PF00892">
    <property type="entry name" value="EamA"/>
    <property type="match status" value="2"/>
</dbReference>
<feature type="domain" description="EamA" evidence="7">
    <location>
        <begin position="156"/>
        <end position="292"/>
    </location>
</feature>
<evidence type="ECO:0000256" key="6">
    <source>
        <dbReference type="SAM" id="Phobius"/>
    </source>
</evidence>
<dbReference type="InterPro" id="IPR050638">
    <property type="entry name" value="AA-Vitamin_Transporters"/>
</dbReference>
<feature type="transmembrane region" description="Helical" evidence="6">
    <location>
        <begin position="125"/>
        <end position="146"/>
    </location>
</feature>
<keyword evidence="3 6" id="KW-0812">Transmembrane</keyword>
<feature type="domain" description="EamA" evidence="7">
    <location>
        <begin position="9"/>
        <end position="141"/>
    </location>
</feature>
<dbReference type="Proteomes" id="UP000021816">
    <property type="component" value="Unassembled WGS sequence"/>
</dbReference>
<dbReference type="EMBL" id="JEMX01000030">
    <property type="protein sequence ID" value="EXI80595.1"/>
    <property type="molecule type" value="Genomic_DNA"/>
</dbReference>
<evidence type="ECO:0000256" key="2">
    <source>
        <dbReference type="ARBA" id="ARBA00007362"/>
    </source>
</evidence>
<reference evidence="8 9" key="1">
    <citation type="submission" date="2014-02" db="EMBL/GenBank/DDBJ databases">
        <title>Expanding our view of genomic diversity in Candidatus Accumulibacter clades.</title>
        <authorList>
            <person name="Skennerton C.T."/>
            <person name="Barr J.J."/>
            <person name="Slater F.R."/>
            <person name="Bond P.L."/>
            <person name="Tyson G.W."/>
        </authorList>
    </citation>
    <scope>NUCLEOTIDE SEQUENCE [LARGE SCALE GENOMIC DNA]</scope>
    <source>
        <strain evidence="9">BA-92</strain>
    </source>
</reference>
<dbReference type="PANTHER" id="PTHR32322:SF2">
    <property type="entry name" value="EAMA DOMAIN-CONTAINING PROTEIN"/>
    <property type="match status" value="1"/>
</dbReference>